<evidence type="ECO:0000256" key="3">
    <source>
        <dbReference type="ARBA" id="ARBA00013149"/>
    </source>
</evidence>
<dbReference type="SUPFAM" id="SSF48173">
    <property type="entry name" value="Cryptochrome/photolyase FAD-binding domain"/>
    <property type="match status" value="1"/>
</dbReference>
<dbReference type="InterPro" id="IPR052219">
    <property type="entry name" value="Photolyase_Class-2"/>
</dbReference>
<keyword evidence="8" id="KW-0157">Chromophore</keyword>
<evidence type="ECO:0000256" key="4">
    <source>
        <dbReference type="ARBA" id="ARBA00014046"/>
    </source>
</evidence>
<evidence type="ECO:0000256" key="7">
    <source>
        <dbReference type="ARBA" id="ARBA00022827"/>
    </source>
</evidence>
<reference evidence="16" key="2">
    <citation type="journal article" date="2015" name="ISME J.">
        <title>A new class of marine Euryarchaeota group II from the Mediterranean deep chlorophyll maximum.</title>
        <authorList>
            <person name="Martin-Cuadrado A.B."/>
            <person name="Garcia-Heredia I."/>
            <person name="Molto A.G."/>
            <person name="Lopez-Ubeda R."/>
            <person name="Kimes N."/>
            <person name="Lopez-Garcia P."/>
            <person name="Moreira D."/>
            <person name="Rodriguez-Valera F."/>
        </authorList>
    </citation>
    <scope>NUCLEOTIDE SEQUENCE</scope>
</reference>
<evidence type="ECO:0000256" key="5">
    <source>
        <dbReference type="ARBA" id="ARBA00022630"/>
    </source>
</evidence>
<dbReference type="GO" id="GO:0003904">
    <property type="term" value="F:deoxyribodipyrimidine photo-lyase activity"/>
    <property type="evidence" value="ECO:0007669"/>
    <property type="project" value="UniProtKB-EC"/>
</dbReference>
<evidence type="ECO:0000256" key="1">
    <source>
        <dbReference type="ARBA" id="ARBA00001974"/>
    </source>
</evidence>
<evidence type="ECO:0000259" key="15">
    <source>
        <dbReference type="PROSITE" id="PS51645"/>
    </source>
</evidence>
<evidence type="ECO:0000256" key="9">
    <source>
        <dbReference type="ARBA" id="ARBA00023125"/>
    </source>
</evidence>
<dbReference type="Gene3D" id="3.40.50.620">
    <property type="entry name" value="HUPs"/>
    <property type="match status" value="1"/>
</dbReference>
<evidence type="ECO:0000313" key="16">
    <source>
        <dbReference type="EMBL" id="ANV80993.1"/>
    </source>
</evidence>
<dbReference type="InterPro" id="IPR036155">
    <property type="entry name" value="Crypto/Photolyase_N_sf"/>
</dbReference>
<dbReference type="PANTHER" id="PTHR10211">
    <property type="entry name" value="DEOXYRIBODIPYRIMIDINE PHOTOLYASE"/>
    <property type="match status" value="1"/>
</dbReference>
<comment type="cofactor">
    <cofactor evidence="1">
        <name>FAD</name>
        <dbReference type="ChEBI" id="CHEBI:57692"/>
    </cofactor>
</comment>
<dbReference type="GO" id="GO:0003677">
    <property type="term" value="F:DNA binding"/>
    <property type="evidence" value="ECO:0007669"/>
    <property type="project" value="UniProtKB-KW"/>
</dbReference>
<keyword evidence="6" id="KW-0227">DNA damage</keyword>
<keyword evidence="10" id="KW-0234">DNA repair</keyword>
<organism evidence="16">
    <name type="scientific">uncultured Poseidoniia archaeon</name>
    <dbReference type="NCBI Taxonomy" id="1697135"/>
    <lineage>
        <taxon>Archaea</taxon>
        <taxon>Methanobacteriati</taxon>
        <taxon>Thermoplasmatota</taxon>
        <taxon>Candidatus Poseidoniia</taxon>
        <taxon>environmental samples</taxon>
    </lineage>
</organism>
<protein>
    <recommendedName>
        <fullName evidence="4">Deoxyribodipyrimidine photo-lyase</fullName>
        <ecNumber evidence="3">4.1.99.3</ecNumber>
    </recommendedName>
    <alternativeName>
        <fullName evidence="12">DNA photolyase</fullName>
    </alternativeName>
</protein>
<dbReference type="AlphaFoldDB" id="A0A1B1TFD7"/>
<evidence type="ECO:0000256" key="12">
    <source>
        <dbReference type="ARBA" id="ARBA00031671"/>
    </source>
</evidence>
<evidence type="ECO:0000256" key="10">
    <source>
        <dbReference type="ARBA" id="ARBA00023204"/>
    </source>
</evidence>
<dbReference type="SUPFAM" id="SSF52425">
    <property type="entry name" value="Cryptochrome/photolyase, N-terminal domain"/>
    <property type="match status" value="1"/>
</dbReference>
<proteinExistence type="inferred from homology"/>
<dbReference type="Gene3D" id="1.10.579.10">
    <property type="entry name" value="DNA Cyclobutane Dipyrimidine Photolyase, subunit A, domain 3"/>
    <property type="match status" value="1"/>
</dbReference>
<dbReference type="PROSITE" id="PS51645">
    <property type="entry name" value="PHR_CRY_ALPHA_BETA"/>
    <property type="match status" value="1"/>
</dbReference>
<dbReference type="EC" id="4.1.99.3" evidence="3"/>
<evidence type="ECO:0000256" key="13">
    <source>
        <dbReference type="ARBA" id="ARBA00033999"/>
    </source>
</evidence>
<accession>A0A1B1TFD7</accession>
<keyword evidence="11 16" id="KW-0456">Lyase</keyword>
<dbReference type="InterPro" id="IPR006050">
    <property type="entry name" value="DNA_photolyase_N"/>
</dbReference>
<dbReference type="PANTHER" id="PTHR10211:SF0">
    <property type="entry name" value="DEOXYRIBODIPYRIMIDINE PHOTO-LYASE"/>
    <property type="match status" value="1"/>
</dbReference>
<dbReference type="InterPro" id="IPR014729">
    <property type="entry name" value="Rossmann-like_a/b/a_fold"/>
</dbReference>
<dbReference type="InterPro" id="IPR036134">
    <property type="entry name" value="Crypto/Photolyase_FAD-like_sf"/>
</dbReference>
<comment type="cofactor">
    <cofactor evidence="14">
        <name>coenzyme F420-(gamma-Glu)n</name>
        <dbReference type="ChEBI" id="CHEBI:133980"/>
    </cofactor>
</comment>
<feature type="domain" description="Photolyase/cryptochrome alpha/beta" evidence="15">
    <location>
        <begin position="24"/>
        <end position="156"/>
    </location>
</feature>
<reference evidence="16" key="1">
    <citation type="submission" date="2014-11" db="EMBL/GenBank/DDBJ databases">
        <authorList>
            <person name="Zhu J."/>
            <person name="Qi W."/>
            <person name="Song R."/>
        </authorList>
    </citation>
    <scope>NUCLEOTIDE SEQUENCE</scope>
</reference>
<keyword evidence="5" id="KW-0285">Flavoprotein</keyword>
<name>A0A1B1TFD7_9ARCH</name>
<keyword evidence="7" id="KW-0274">FAD</keyword>
<comment type="catalytic activity">
    <reaction evidence="13">
        <text>cyclobutadipyrimidine (in DNA) = 2 pyrimidine residues (in DNA).</text>
        <dbReference type="EC" id="4.1.99.3"/>
    </reaction>
</comment>
<sequence length="514" mass="59805">MSISKPKPSRIRNLNNMSINPSGDYILYWMTSARRYHYNAAMDRAVELASELNKPILVVECMSIRHDWANERILTFSVQGMLDNIKIFEENNITYLPWVETHKDSGNKLLSKLSSHACSVLVDDYPTYLPRTIMEKAAKICKVNTEAADSNGILPMAWAGKEHLTAYSFRKHVQRSMAEALLNLPSKNSMESITANLKFDQNEMASLFAAVEVEFTPLEWLWRVGEAGKVSEAAMAPLNIDHEVKSVKKMRGGRFEALKRMEVFLEFNLKRYSTDRNNTENPAVSTLSPWFHFGHISTIEVVVELFKRSNWTYDMTCFEDMGKGTRSGWWGLSESEESFLDQIITWRELGFNFAHYRRDHKSIDSIPNWAKKSLQEHAEDERKPYTFEDIENARTDDEVWNAAQRELLRTGLIHNYMRMVWGKKILEWAPDPNTAADWMIQINDRWALDGRDPNSYTGIFWVLGRHDRAWGPERPVFGKVRYMTTESARRKLKLNNYINRWSENAPLPREIQRL</sequence>
<dbReference type="EMBL" id="KP211914">
    <property type="protein sequence ID" value="ANV80993.1"/>
    <property type="molecule type" value="Genomic_DNA"/>
</dbReference>
<dbReference type="Gene3D" id="1.25.40.80">
    <property type="match status" value="1"/>
</dbReference>
<comment type="similarity">
    <text evidence="2">Belongs to the DNA photolyase class-2 family.</text>
</comment>
<evidence type="ECO:0000256" key="8">
    <source>
        <dbReference type="ARBA" id="ARBA00022991"/>
    </source>
</evidence>
<evidence type="ECO:0000256" key="11">
    <source>
        <dbReference type="ARBA" id="ARBA00023239"/>
    </source>
</evidence>
<dbReference type="FunFam" id="1.10.579.10:FF:000002">
    <property type="entry name" value="Deoxyribodipyrimidine photolyase"/>
    <property type="match status" value="1"/>
</dbReference>
<evidence type="ECO:0000256" key="6">
    <source>
        <dbReference type="ARBA" id="ARBA00022763"/>
    </source>
</evidence>
<evidence type="ECO:0000256" key="14">
    <source>
        <dbReference type="ARBA" id="ARBA00053026"/>
    </source>
</evidence>
<keyword evidence="9" id="KW-0238">DNA-binding</keyword>
<dbReference type="GO" id="GO:0000719">
    <property type="term" value="P:photoreactive repair"/>
    <property type="evidence" value="ECO:0007669"/>
    <property type="project" value="TreeGrafter"/>
</dbReference>
<evidence type="ECO:0000256" key="2">
    <source>
        <dbReference type="ARBA" id="ARBA00006409"/>
    </source>
</evidence>